<dbReference type="AlphaFoldDB" id="A0A8H9IIX3"/>
<evidence type="ECO:0000313" key="1">
    <source>
        <dbReference type="EMBL" id="GGZ78330.1"/>
    </source>
</evidence>
<comment type="caution">
    <text evidence="1">The sequence shown here is derived from an EMBL/GenBank/DDBJ whole genome shotgun (WGS) entry which is preliminary data.</text>
</comment>
<proteinExistence type="predicted"/>
<reference evidence="1" key="2">
    <citation type="submission" date="2020-09" db="EMBL/GenBank/DDBJ databases">
        <authorList>
            <person name="Sun Q."/>
            <person name="Kim S."/>
        </authorList>
    </citation>
    <scope>NUCLEOTIDE SEQUENCE</scope>
    <source>
        <strain evidence="1">KCTC 32337</strain>
    </source>
</reference>
<accession>A0A8H9IIX3</accession>
<dbReference type="Proteomes" id="UP000622604">
    <property type="component" value="Unassembled WGS sequence"/>
</dbReference>
<dbReference type="EMBL" id="BMZC01000014">
    <property type="protein sequence ID" value="GGZ78330.1"/>
    <property type="molecule type" value="Genomic_DNA"/>
</dbReference>
<name>A0A8H9IIX3_9ALTE</name>
<sequence>MKIQQITERIGTGAITNISILGLHTGDLIIAVLYQGHQYPLTNMTNNNIKLFRSPKYVLNYLRENGINKVDVNLTQWDKTKVFDAHDRAMQLRKKQEVS</sequence>
<protein>
    <submittedName>
        <fullName evidence="1">Uncharacterized protein</fullName>
    </submittedName>
</protein>
<organism evidence="1 2">
    <name type="scientific">Paraglaciecola chathamensis</name>
    <dbReference type="NCBI Taxonomy" id="368405"/>
    <lineage>
        <taxon>Bacteria</taxon>
        <taxon>Pseudomonadati</taxon>
        <taxon>Pseudomonadota</taxon>
        <taxon>Gammaproteobacteria</taxon>
        <taxon>Alteromonadales</taxon>
        <taxon>Alteromonadaceae</taxon>
        <taxon>Paraglaciecola</taxon>
    </lineage>
</organism>
<gene>
    <name evidence="1" type="ORF">GCM10011274_40610</name>
</gene>
<reference evidence="1" key="1">
    <citation type="journal article" date="2014" name="Int. J. Syst. Evol. Microbiol.">
        <title>Complete genome sequence of Corynebacterium casei LMG S-19264T (=DSM 44701T), isolated from a smear-ripened cheese.</title>
        <authorList>
            <consortium name="US DOE Joint Genome Institute (JGI-PGF)"/>
            <person name="Walter F."/>
            <person name="Albersmeier A."/>
            <person name="Kalinowski J."/>
            <person name="Ruckert C."/>
        </authorList>
    </citation>
    <scope>NUCLEOTIDE SEQUENCE</scope>
    <source>
        <strain evidence="1">KCTC 32337</strain>
    </source>
</reference>
<evidence type="ECO:0000313" key="2">
    <source>
        <dbReference type="Proteomes" id="UP000622604"/>
    </source>
</evidence>